<keyword evidence="4" id="KW-0479">Metal-binding</keyword>
<evidence type="ECO:0000256" key="9">
    <source>
        <dbReference type="SAM" id="Phobius"/>
    </source>
</evidence>
<feature type="transmembrane region" description="Helical" evidence="9">
    <location>
        <begin position="284"/>
        <end position="302"/>
    </location>
</feature>
<evidence type="ECO:0000256" key="6">
    <source>
        <dbReference type="ARBA" id="ARBA00022989"/>
    </source>
</evidence>
<dbReference type="Pfam" id="PF04234">
    <property type="entry name" value="CopC"/>
    <property type="match status" value="1"/>
</dbReference>
<feature type="transmembrane region" description="Helical" evidence="9">
    <location>
        <begin position="354"/>
        <end position="371"/>
    </location>
</feature>
<accession>A0ABV7S974</accession>
<proteinExistence type="predicted"/>
<evidence type="ECO:0000259" key="12">
    <source>
        <dbReference type="Pfam" id="PF05425"/>
    </source>
</evidence>
<evidence type="ECO:0000256" key="3">
    <source>
        <dbReference type="ARBA" id="ARBA00022692"/>
    </source>
</evidence>
<evidence type="ECO:0000256" key="1">
    <source>
        <dbReference type="ARBA" id="ARBA00004651"/>
    </source>
</evidence>
<dbReference type="InterPro" id="IPR007348">
    <property type="entry name" value="CopC_dom"/>
</dbReference>
<dbReference type="EMBL" id="JBHRWR010000008">
    <property type="protein sequence ID" value="MFC3573343.1"/>
    <property type="molecule type" value="Genomic_DNA"/>
</dbReference>
<dbReference type="InterPro" id="IPR008457">
    <property type="entry name" value="Cu-R_CopD_dom"/>
</dbReference>
<keyword evidence="2" id="KW-1003">Cell membrane</keyword>
<keyword evidence="14" id="KW-1185">Reference proteome</keyword>
<comment type="subcellular location">
    <subcellularLocation>
        <location evidence="1">Cell membrane</location>
        <topology evidence="1">Multi-pass membrane protein</topology>
    </subcellularLocation>
</comment>
<dbReference type="SUPFAM" id="SSF81296">
    <property type="entry name" value="E set domains"/>
    <property type="match status" value="1"/>
</dbReference>
<dbReference type="Proteomes" id="UP001595701">
    <property type="component" value="Unassembled WGS sequence"/>
</dbReference>
<feature type="domain" description="Copper resistance protein D" evidence="12">
    <location>
        <begin position="350"/>
        <end position="417"/>
    </location>
</feature>
<evidence type="ECO:0000256" key="4">
    <source>
        <dbReference type="ARBA" id="ARBA00022723"/>
    </source>
</evidence>
<comment type="caution">
    <text evidence="13">The sequence shown here is derived from an EMBL/GenBank/DDBJ whole genome shotgun (WGS) entry which is preliminary data.</text>
</comment>
<feature type="transmembrane region" description="Helical" evidence="9">
    <location>
        <begin position="322"/>
        <end position="342"/>
    </location>
</feature>
<feature type="domain" description="CopC" evidence="11">
    <location>
        <begin position="44"/>
        <end position="140"/>
    </location>
</feature>
<feature type="transmembrane region" description="Helical" evidence="9">
    <location>
        <begin position="515"/>
        <end position="535"/>
    </location>
</feature>
<evidence type="ECO:0000313" key="14">
    <source>
        <dbReference type="Proteomes" id="UP001595701"/>
    </source>
</evidence>
<feature type="chain" id="PRO_5045219528" evidence="10">
    <location>
        <begin position="46"/>
        <end position="666"/>
    </location>
</feature>
<reference evidence="14" key="1">
    <citation type="journal article" date="2019" name="Int. J. Syst. Evol. Microbiol.">
        <title>The Global Catalogue of Microorganisms (GCM) 10K type strain sequencing project: providing services to taxonomists for standard genome sequencing and annotation.</title>
        <authorList>
            <consortium name="The Broad Institute Genomics Platform"/>
            <consortium name="The Broad Institute Genome Sequencing Center for Infectious Disease"/>
            <person name="Wu L."/>
            <person name="Ma J."/>
        </authorList>
    </citation>
    <scope>NUCLEOTIDE SEQUENCE [LARGE SCALE GENOMIC DNA]</scope>
    <source>
        <strain evidence="14">CGMCC 4.7035</strain>
    </source>
</reference>
<sequence>MGAGRVGGGPSRAAARAGRLRALVFVLLVVPFALLAGAGSASAHAALKGTDPVDGSVLKTAPKAVTLTFTESVGLLDNSVRVLDPENRRVHTGRQEHADGRSNTARVTLPAGLAQGTYIVAWRVVSADSHPVSGALTFSVGKQSATTAVLPSDQAQDAATATLYDIARYVAYGGLALLLGVIAFATVTGVAAARGLLVGGWWALLASTLALLLLRGPYERGTDPTTAFDLALVRDTATSRPGLALLTRVVVLVVAAVADRAWLAPTGREDRTGDGVRAAVGRPRIAIAILLSLALALTWAVAEHASAGIQVPVAMTSAVLHLLAMAVWLGGLAALLTALYRTPEELLAPTVARFSRLAFTAVVVLVATGAYQSWRGLGSLDALTSTPYGRLLTAKLVAVLLLLTAAAYSRRWTTHLALPRVAETVGAEAALREGAVSVWAATAPEAASGDATVSARAGGTGRTEAALRVGDAVSVRVSGPGTLRAELESGAVRAELGRGAGEEPSPFRRALRRSVLAEVTIGIVVLVITTLLTGAQPGRAATEAAEATAEAGQPLGSATVIPFDVGTPGGHGKVQIELTPGRVGENSVQAVIFGPDGGIATVPELRLTFTFAERGIGPLDAKVTDRGGYWAADTLNLPLAGTWTMKATVRTTDLDQVTVSKTVRIG</sequence>
<keyword evidence="3 9" id="KW-0812">Transmembrane</keyword>
<evidence type="ECO:0000259" key="11">
    <source>
        <dbReference type="Pfam" id="PF04234"/>
    </source>
</evidence>
<organism evidence="13 14">
    <name type="scientific">Streptomyces yaanensis</name>
    <dbReference type="NCBI Taxonomy" id="1142239"/>
    <lineage>
        <taxon>Bacteria</taxon>
        <taxon>Bacillati</taxon>
        <taxon>Actinomycetota</taxon>
        <taxon>Actinomycetes</taxon>
        <taxon>Kitasatosporales</taxon>
        <taxon>Streptomycetaceae</taxon>
        <taxon>Streptomyces</taxon>
    </lineage>
</organism>
<evidence type="ECO:0000256" key="8">
    <source>
        <dbReference type="ARBA" id="ARBA00023136"/>
    </source>
</evidence>
<keyword evidence="6 9" id="KW-1133">Transmembrane helix</keyword>
<keyword evidence="7" id="KW-0186">Copper</keyword>
<protein>
    <submittedName>
        <fullName evidence="13">Copper resistance CopC/CopD family protein</fullName>
    </submittedName>
</protein>
<feature type="signal peptide" evidence="10">
    <location>
        <begin position="1"/>
        <end position="45"/>
    </location>
</feature>
<dbReference type="Pfam" id="PF05425">
    <property type="entry name" value="CopD"/>
    <property type="match status" value="1"/>
</dbReference>
<dbReference type="PANTHER" id="PTHR34820">
    <property type="entry name" value="INNER MEMBRANE PROTEIN YEBZ"/>
    <property type="match status" value="1"/>
</dbReference>
<evidence type="ECO:0000256" key="2">
    <source>
        <dbReference type="ARBA" id="ARBA00022475"/>
    </source>
</evidence>
<evidence type="ECO:0000313" key="13">
    <source>
        <dbReference type="EMBL" id="MFC3573343.1"/>
    </source>
</evidence>
<name>A0ABV7S974_9ACTN</name>
<evidence type="ECO:0000256" key="7">
    <source>
        <dbReference type="ARBA" id="ARBA00023008"/>
    </source>
</evidence>
<dbReference type="RefSeq" id="WP_386275923.1">
    <property type="nucleotide sequence ID" value="NZ_JBHRWR010000008.1"/>
</dbReference>
<dbReference type="InterPro" id="IPR014755">
    <property type="entry name" value="Cu-Rt/internalin_Ig-like"/>
</dbReference>
<gene>
    <name evidence="13" type="ORF">ACFOZ0_08670</name>
</gene>
<feature type="transmembrane region" description="Helical" evidence="9">
    <location>
        <begin position="242"/>
        <end position="263"/>
    </location>
</feature>
<feature type="transmembrane region" description="Helical" evidence="9">
    <location>
        <begin position="391"/>
        <end position="408"/>
    </location>
</feature>
<keyword evidence="8 9" id="KW-0472">Membrane</keyword>
<keyword evidence="5 10" id="KW-0732">Signal</keyword>
<feature type="transmembrane region" description="Helical" evidence="9">
    <location>
        <begin position="195"/>
        <end position="214"/>
    </location>
</feature>
<dbReference type="PANTHER" id="PTHR34820:SF4">
    <property type="entry name" value="INNER MEMBRANE PROTEIN YEBZ"/>
    <property type="match status" value="1"/>
</dbReference>
<feature type="transmembrane region" description="Helical" evidence="9">
    <location>
        <begin position="169"/>
        <end position="188"/>
    </location>
</feature>
<evidence type="ECO:0000256" key="5">
    <source>
        <dbReference type="ARBA" id="ARBA00022729"/>
    </source>
</evidence>
<evidence type="ECO:0000256" key="10">
    <source>
        <dbReference type="SAM" id="SignalP"/>
    </source>
</evidence>
<dbReference type="InterPro" id="IPR014756">
    <property type="entry name" value="Ig_E-set"/>
</dbReference>
<dbReference type="Gene3D" id="2.60.40.1220">
    <property type="match status" value="1"/>
</dbReference>
<dbReference type="InterPro" id="IPR032694">
    <property type="entry name" value="CopC/D"/>
</dbReference>